<dbReference type="AlphaFoldDB" id="V7PIW0"/>
<feature type="compositionally biased region" description="Low complexity" evidence="1">
    <location>
        <begin position="254"/>
        <end position="272"/>
    </location>
</feature>
<organism evidence="2 3">
    <name type="scientific">Plasmodium yoelii 17X</name>
    <dbReference type="NCBI Taxonomy" id="1323249"/>
    <lineage>
        <taxon>Eukaryota</taxon>
        <taxon>Sar</taxon>
        <taxon>Alveolata</taxon>
        <taxon>Apicomplexa</taxon>
        <taxon>Aconoidasida</taxon>
        <taxon>Haemosporida</taxon>
        <taxon>Plasmodiidae</taxon>
        <taxon>Plasmodium</taxon>
        <taxon>Plasmodium (Vinckeia)</taxon>
    </lineage>
</organism>
<evidence type="ECO:0000313" key="2">
    <source>
        <dbReference type="EMBL" id="ETB59496.1"/>
    </source>
</evidence>
<dbReference type="Gene3D" id="1.10.287.110">
    <property type="entry name" value="DnaJ domain"/>
    <property type="match status" value="1"/>
</dbReference>
<dbReference type="PANTHER" id="PTHR23172">
    <property type="entry name" value="AUXILIN/CYCLIN G-ASSOCIATED KINASE-RELATED"/>
    <property type="match status" value="1"/>
</dbReference>
<dbReference type="GO" id="GO:0005737">
    <property type="term" value="C:cytoplasm"/>
    <property type="evidence" value="ECO:0007669"/>
    <property type="project" value="TreeGrafter"/>
</dbReference>
<dbReference type="GO" id="GO:0030276">
    <property type="term" value="F:clathrin binding"/>
    <property type="evidence" value="ECO:0007669"/>
    <property type="project" value="TreeGrafter"/>
</dbReference>
<dbReference type="OrthoDB" id="1717591at2759"/>
<name>V7PIW0_PLAYE</name>
<feature type="compositionally biased region" description="Low complexity" evidence="1">
    <location>
        <begin position="206"/>
        <end position="219"/>
    </location>
</feature>
<evidence type="ECO:0008006" key="4">
    <source>
        <dbReference type="Google" id="ProtNLM"/>
    </source>
</evidence>
<keyword evidence="3" id="KW-1185">Reference proteome</keyword>
<reference evidence="2 3" key="1">
    <citation type="submission" date="2013-11" db="EMBL/GenBank/DDBJ databases">
        <title>The Genome Sequence of Plasmodium yoelii 17X.</title>
        <authorList>
            <consortium name="The Broad Institute Genomics Platform"/>
            <consortium name="The Broad Institute Genome Sequencing Center for Infectious Disease"/>
            <person name="Neafsey D."/>
            <person name="Adams J."/>
            <person name="Walker B."/>
            <person name="Young S.K."/>
            <person name="Zeng Q."/>
            <person name="Gargeya S."/>
            <person name="Fitzgerald M."/>
            <person name="Haas B."/>
            <person name="Abouelleil A."/>
            <person name="Alvarado L."/>
            <person name="Chapman S.B."/>
            <person name="Gainer-Dewar J."/>
            <person name="Goldberg J."/>
            <person name="Griggs A."/>
            <person name="Gujja S."/>
            <person name="Hansen M."/>
            <person name="Howarth C."/>
            <person name="Imamovic A."/>
            <person name="Ireland A."/>
            <person name="Larimer J."/>
            <person name="McCowan C."/>
            <person name="Murphy C."/>
            <person name="Pearson M."/>
            <person name="Poon T.W."/>
            <person name="Priest M."/>
            <person name="Roberts A."/>
            <person name="Saif S."/>
            <person name="Shea T."/>
            <person name="Sykes S."/>
            <person name="Wortman J."/>
            <person name="Nusbaum C."/>
            <person name="Birren B."/>
        </authorList>
    </citation>
    <scope>NUCLEOTIDE SEQUENCE [LARGE SCALE GENOMIC DNA]</scope>
    <source>
        <strain evidence="2 3">17X</strain>
    </source>
</reference>
<sequence length="577" mass="67093">MDIFSLASNLQQIAIGGVNFVNSKLRKKSLNTECNYITYTVIGENEKEPYDTNIFFLPFKICTRIKLKKFKEYFPFKGNVIFRFKAQLTDLVDIINEGIINNQPLLKGDQINTSKQIILDENEISNILKQDKLNYIWLDVTNDEALIPLYNGGIVVKVLFINHDNYKMYNDIYFKHVKGIEYNSEIYHANEKSCCSYILEKEENHNNNNNSNTEDNNGNMQNQSGATNIKNNYIKKNFMNFNYSNNNHADYKNSENNNNKTNTTSNINTGKNDNNDEHILNNNDNNIVNNTDSNNAHGFKGELKNYKTYIKSYQDNSLSNKLIIENEEMLNTQHINMDNSKIDDDNYFNEEYDQIHFTQNTNKIRSNFNTYDTKGNQLHNKFLNENTKNNININMPINKGKMTENVLGRDNYHNSTNFLAAYQNNVENNSMGIQSQEKSNIKNHKENQESVQSKVNNRLKELKEYRCQEEANFKEKIAISDKIKKQITKWSKNSDESYKDIKVMLSTLDDVLWENSDWKRVSVSDLISNPSAVKKAYKSAILLCHPDKHRGKPIERVLRAELIFQALNNAFKEKKGI</sequence>
<dbReference type="GO" id="GO:0072318">
    <property type="term" value="P:clathrin coat disassembly"/>
    <property type="evidence" value="ECO:0007669"/>
    <property type="project" value="TreeGrafter"/>
</dbReference>
<accession>V7PIW0</accession>
<feature type="region of interest" description="Disordered" evidence="1">
    <location>
        <begin position="250"/>
        <end position="274"/>
    </location>
</feature>
<dbReference type="CDD" id="cd06257">
    <property type="entry name" value="DnaJ"/>
    <property type="match status" value="1"/>
</dbReference>
<dbReference type="Gene3D" id="2.40.240.130">
    <property type="match status" value="1"/>
</dbReference>
<feature type="region of interest" description="Disordered" evidence="1">
    <location>
        <begin position="205"/>
        <end position="226"/>
    </location>
</feature>
<evidence type="ECO:0000256" key="1">
    <source>
        <dbReference type="SAM" id="MobiDB-lite"/>
    </source>
</evidence>
<dbReference type="EMBL" id="KI635766">
    <property type="protein sequence ID" value="ETB59496.1"/>
    <property type="molecule type" value="Genomic_DNA"/>
</dbReference>
<dbReference type="InterPro" id="IPR036869">
    <property type="entry name" value="J_dom_sf"/>
</dbReference>
<dbReference type="InterPro" id="IPR038207">
    <property type="entry name" value="DIX_dom_sf"/>
</dbReference>
<dbReference type="PANTHER" id="PTHR23172:SF19">
    <property type="entry name" value="J DOMAIN-CONTAINING PROTEIN"/>
    <property type="match status" value="1"/>
</dbReference>
<gene>
    <name evidence="2" type="ORF">YYC_02964</name>
</gene>
<proteinExistence type="predicted"/>
<dbReference type="GO" id="GO:0031982">
    <property type="term" value="C:vesicle"/>
    <property type="evidence" value="ECO:0007669"/>
    <property type="project" value="TreeGrafter"/>
</dbReference>
<dbReference type="InterPro" id="IPR001623">
    <property type="entry name" value="DnaJ_domain"/>
</dbReference>
<dbReference type="GO" id="GO:0072583">
    <property type="term" value="P:clathrin-dependent endocytosis"/>
    <property type="evidence" value="ECO:0007669"/>
    <property type="project" value="TreeGrafter"/>
</dbReference>
<evidence type="ECO:0000313" key="3">
    <source>
        <dbReference type="Proteomes" id="UP000018538"/>
    </source>
</evidence>
<dbReference type="Proteomes" id="UP000018538">
    <property type="component" value="Unassembled WGS sequence"/>
</dbReference>
<protein>
    <recommendedName>
        <fullName evidence="4">J domain-containing protein</fullName>
    </recommendedName>
</protein>
<dbReference type="SUPFAM" id="SSF46565">
    <property type="entry name" value="Chaperone J-domain"/>
    <property type="match status" value="1"/>
</dbReference>